<sequence>MMRKFISLLLLLPLVGCQFFEKKNASQKSDKPEVVADTTLKNEENNSSKIVKYVIDRQGTWFKEKPEESSENQSSMQYGYRIEVEGEQGDYYKAMNYETGNYAYVLKSKVGDLSQISLITSDLDKISLIQKGEQHEPIFYEEAIALDTLISFELIDKSLYEKAKKSAVDFLLRDTLSVVKKNNVITLPCLDSIVTFKDINPNSDLDNQQLYEYKGQIEFMNQFVVLGSYWEAYDYKWIDKKTGKEISFSDFPYISPDKKHIISVYTNPYDDVVELSLYTIDDNLQVKEILLAHFTNWMAYNQQEDSIFWSSDGYFYIPVNHRVKFWNESGNFNEKCQYIRIKIRK</sequence>
<protein>
    <submittedName>
        <fullName evidence="1">Uncharacterized protein</fullName>
    </submittedName>
</protein>
<dbReference type="EMBL" id="CDOD01000003">
    <property type="protein sequence ID" value="CEN32622.1"/>
    <property type="molecule type" value="Genomic_DNA"/>
</dbReference>
<keyword evidence="2" id="KW-1185">Reference proteome</keyword>
<name>A0A0B7H3V7_9FLAO</name>
<reference evidence="2" key="1">
    <citation type="submission" date="2015-01" db="EMBL/GenBank/DDBJ databases">
        <authorList>
            <person name="MANFREDI Pablo"/>
        </authorList>
    </citation>
    <scope>NUCLEOTIDE SEQUENCE [LARGE SCALE GENOMIC DNA]</scope>
    <source>
        <strain evidence="2">Ccyn2B</strain>
    </source>
</reference>
<evidence type="ECO:0000313" key="1">
    <source>
        <dbReference type="EMBL" id="CEN32622.1"/>
    </source>
</evidence>
<dbReference type="RefSeq" id="WP_041989916.1">
    <property type="nucleotide sequence ID" value="NZ_CDOD01000003.1"/>
</dbReference>
<dbReference type="AlphaFoldDB" id="A0A0B7H3V7"/>
<gene>
    <name evidence="1" type="ORF">CCYN2B_110141</name>
</gene>
<proteinExistence type="predicted"/>
<dbReference type="eggNOG" id="ENOG5033543">
    <property type="taxonomic scope" value="Bacteria"/>
</dbReference>
<evidence type="ECO:0000313" key="2">
    <source>
        <dbReference type="Proteomes" id="UP000038055"/>
    </source>
</evidence>
<dbReference type="Proteomes" id="UP000038055">
    <property type="component" value="Unassembled WGS sequence"/>
</dbReference>
<dbReference type="STRING" id="28189.CCYN74_60021"/>
<accession>A0A0B7H3V7</accession>
<organism evidence="1 2">
    <name type="scientific">Capnocytophaga cynodegmi</name>
    <dbReference type="NCBI Taxonomy" id="28189"/>
    <lineage>
        <taxon>Bacteria</taxon>
        <taxon>Pseudomonadati</taxon>
        <taxon>Bacteroidota</taxon>
        <taxon>Flavobacteriia</taxon>
        <taxon>Flavobacteriales</taxon>
        <taxon>Flavobacteriaceae</taxon>
        <taxon>Capnocytophaga</taxon>
    </lineage>
</organism>